<evidence type="ECO:0000256" key="7">
    <source>
        <dbReference type="ARBA" id="ARBA00022840"/>
    </source>
</evidence>
<evidence type="ECO:0000256" key="6">
    <source>
        <dbReference type="ARBA" id="ARBA00022777"/>
    </source>
</evidence>
<comment type="similarity">
    <text evidence="2 9">Belongs to the gluconokinase GntK/GntV family.</text>
</comment>
<evidence type="ECO:0000256" key="2">
    <source>
        <dbReference type="ARBA" id="ARBA00008420"/>
    </source>
</evidence>
<evidence type="ECO:0000256" key="4">
    <source>
        <dbReference type="ARBA" id="ARBA00022679"/>
    </source>
</evidence>
<dbReference type="CDD" id="cd02021">
    <property type="entry name" value="GntK"/>
    <property type="match status" value="1"/>
</dbReference>
<dbReference type="EC" id="2.7.1.12" evidence="3 9"/>
<sequence>MAQNDTPTVLVLMGVSGCGKSTLAGLLAGALGWDLAEGDDLHPEANVAKMAAGEALTDEDRWPWLDRIAEWIRDRQQAGMPGIVTCSALRRVYRDRIGGPGVLFVHLEGSRDVVSERLSRRLDHFMPQSLLGSQYATLEPLEPDENGIVIGVARRPRELASDLIRRLGLRRLPGATEAITTIPSD</sequence>
<dbReference type="SUPFAM" id="SSF52540">
    <property type="entry name" value="P-loop containing nucleoside triphosphate hydrolases"/>
    <property type="match status" value="1"/>
</dbReference>
<dbReference type="RefSeq" id="WP_128386727.1">
    <property type="nucleotide sequence ID" value="NZ_CP035037.1"/>
</dbReference>
<keyword evidence="7 9" id="KW-0067">ATP-binding</keyword>
<protein>
    <recommendedName>
        <fullName evidence="3 9">Gluconokinase</fullName>
        <ecNumber evidence="3 9">2.7.1.12</ecNumber>
    </recommendedName>
</protein>
<gene>
    <name evidence="10" type="ORF">Leucomu_06620</name>
</gene>
<organism evidence="10 11">
    <name type="scientific">Leucobacter muris</name>
    <dbReference type="NCBI Taxonomy" id="1935379"/>
    <lineage>
        <taxon>Bacteria</taxon>
        <taxon>Bacillati</taxon>
        <taxon>Actinomycetota</taxon>
        <taxon>Actinomycetes</taxon>
        <taxon>Micrococcales</taxon>
        <taxon>Microbacteriaceae</taxon>
        <taxon>Leucobacter</taxon>
    </lineage>
</organism>
<dbReference type="InterPro" id="IPR027417">
    <property type="entry name" value="P-loop_NTPase"/>
</dbReference>
<name>A0ABX5QF65_9MICO</name>
<evidence type="ECO:0000256" key="9">
    <source>
        <dbReference type="RuleBase" id="RU363066"/>
    </source>
</evidence>
<keyword evidence="4 9" id="KW-0808">Transferase</keyword>
<evidence type="ECO:0000313" key="10">
    <source>
        <dbReference type="EMBL" id="QAB17638.1"/>
    </source>
</evidence>
<evidence type="ECO:0000256" key="8">
    <source>
        <dbReference type="ARBA" id="ARBA00048090"/>
    </source>
</evidence>
<comment type="catalytic activity">
    <reaction evidence="8 9">
        <text>D-gluconate + ATP = 6-phospho-D-gluconate + ADP + H(+)</text>
        <dbReference type="Rhea" id="RHEA:19433"/>
        <dbReference type="ChEBI" id="CHEBI:15378"/>
        <dbReference type="ChEBI" id="CHEBI:18391"/>
        <dbReference type="ChEBI" id="CHEBI:30616"/>
        <dbReference type="ChEBI" id="CHEBI:58759"/>
        <dbReference type="ChEBI" id="CHEBI:456216"/>
        <dbReference type="EC" id="2.7.1.12"/>
    </reaction>
</comment>
<evidence type="ECO:0000256" key="3">
    <source>
        <dbReference type="ARBA" id="ARBA00012054"/>
    </source>
</evidence>
<keyword evidence="6 9" id="KW-0418">Kinase</keyword>
<dbReference type="InterPro" id="IPR006001">
    <property type="entry name" value="Therm_gnt_kin"/>
</dbReference>
<evidence type="ECO:0000256" key="5">
    <source>
        <dbReference type="ARBA" id="ARBA00022741"/>
    </source>
</evidence>
<dbReference type="NCBIfam" id="TIGR01313">
    <property type="entry name" value="therm_gnt_kin"/>
    <property type="match status" value="1"/>
</dbReference>
<dbReference type="EMBL" id="CP035037">
    <property type="protein sequence ID" value="QAB17638.1"/>
    <property type="molecule type" value="Genomic_DNA"/>
</dbReference>
<evidence type="ECO:0000313" key="11">
    <source>
        <dbReference type="Proteomes" id="UP000285768"/>
    </source>
</evidence>
<dbReference type="Proteomes" id="UP000285768">
    <property type="component" value="Chromosome"/>
</dbReference>
<keyword evidence="5 9" id="KW-0547">Nucleotide-binding</keyword>
<proteinExistence type="inferred from homology"/>
<evidence type="ECO:0000256" key="1">
    <source>
        <dbReference type="ARBA" id="ARBA00004761"/>
    </source>
</evidence>
<dbReference type="Gene3D" id="3.40.50.300">
    <property type="entry name" value="P-loop containing nucleotide triphosphate hydrolases"/>
    <property type="match status" value="1"/>
</dbReference>
<dbReference type="Pfam" id="PF13671">
    <property type="entry name" value="AAA_33"/>
    <property type="match status" value="1"/>
</dbReference>
<accession>A0ABX5QF65</accession>
<dbReference type="PANTHER" id="PTHR43442:SF3">
    <property type="entry name" value="GLUCONOKINASE-RELATED"/>
    <property type="match status" value="1"/>
</dbReference>
<reference evidence="10 11" key="1">
    <citation type="submission" date="2019-01" db="EMBL/GenBank/DDBJ databases">
        <title>Leucobacter muris sp. nov. isolated from the nose of a laboratory mouse.</title>
        <authorList>
            <person name="Benga L."/>
            <person name="Sproeer C."/>
            <person name="Schumann P."/>
            <person name="Verbarg S."/>
            <person name="Bunk B."/>
            <person name="Engelhardt E."/>
            <person name="Benten P.M."/>
            <person name="Sager M."/>
        </authorList>
    </citation>
    <scope>NUCLEOTIDE SEQUENCE [LARGE SCALE GENOMIC DNA]</scope>
    <source>
        <strain evidence="10 11">DSM 101948</strain>
    </source>
</reference>
<keyword evidence="11" id="KW-1185">Reference proteome</keyword>
<comment type="pathway">
    <text evidence="1">Carbohydrate acid metabolism.</text>
</comment>
<dbReference type="PANTHER" id="PTHR43442">
    <property type="entry name" value="GLUCONOKINASE-RELATED"/>
    <property type="match status" value="1"/>
</dbReference>